<keyword evidence="4 5" id="KW-0472">Membrane</keyword>
<evidence type="ECO:0000313" key="8">
    <source>
        <dbReference type="Proteomes" id="UP000596351"/>
    </source>
</evidence>
<organism evidence="7 8">
    <name type="scientific">Rhizobium rosettiformans</name>
    <dbReference type="NCBI Taxonomy" id="1368430"/>
    <lineage>
        <taxon>Bacteria</taxon>
        <taxon>Pseudomonadati</taxon>
        <taxon>Pseudomonadota</taxon>
        <taxon>Alphaproteobacteria</taxon>
        <taxon>Hyphomicrobiales</taxon>
        <taxon>Rhizobiaceae</taxon>
        <taxon>Rhizobium/Agrobacterium group</taxon>
        <taxon>Rhizobium</taxon>
    </lineage>
</organism>
<dbReference type="RefSeq" id="WP_203020874.1">
    <property type="nucleotide sequence ID" value="NZ_CP032406.1"/>
</dbReference>
<dbReference type="Proteomes" id="UP000596351">
    <property type="component" value="Plasmid p1"/>
</dbReference>
<evidence type="ECO:0000256" key="3">
    <source>
        <dbReference type="ARBA" id="ARBA00022989"/>
    </source>
</evidence>
<name>A0ABX7F3J5_9HYPH</name>
<feature type="transmembrane region" description="Helical" evidence="5">
    <location>
        <begin position="107"/>
        <end position="131"/>
    </location>
</feature>
<accession>A0ABX7F3J5</accession>
<dbReference type="PANTHER" id="PTHR37422">
    <property type="entry name" value="TEICHURONIC ACID BIOSYNTHESIS PROTEIN TUAE"/>
    <property type="match status" value="1"/>
</dbReference>
<keyword evidence="2 5" id="KW-0812">Transmembrane</keyword>
<gene>
    <name evidence="7" type="ORF">D4A92_22780</name>
</gene>
<feature type="transmembrane region" description="Helical" evidence="5">
    <location>
        <begin position="276"/>
        <end position="295"/>
    </location>
</feature>
<dbReference type="EMBL" id="CP032406">
    <property type="protein sequence ID" value="QRF54346.1"/>
    <property type="molecule type" value="Genomic_DNA"/>
</dbReference>
<feature type="transmembrane region" description="Helical" evidence="5">
    <location>
        <begin position="12"/>
        <end position="28"/>
    </location>
</feature>
<feature type="transmembrane region" description="Helical" evidence="5">
    <location>
        <begin position="423"/>
        <end position="443"/>
    </location>
</feature>
<evidence type="ECO:0000256" key="4">
    <source>
        <dbReference type="ARBA" id="ARBA00023136"/>
    </source>
</evidence>
<reference evidence="7 8" key="1">
    <citation type="submission" date="2018-09" db="EMBL/GenBank/DDBJ databases">
        <title>Rhizobium sp. MAE2-X.</title>
        <authorList>
            <person name="Lee Y."/>
            <person name="Jeon C.O."/>
        </authorList>
    </citation>
    <scope>NUCLEOTIDE SEQUENCE [LARGE SCALE GENOMIC DNA]</scope>
    <source>
        <strain evidence="7 8">MAE2-X</strain>
        <plasmid evidence="7 8">p1</plasmid>
    </source>
</reference>
<dbReference type="PANTHER" id="PTHR37422:SF23">
    <property type="entry name" value="TEICHURONIC ACID BIOSYNTHESIS PROTEIN TUAE"/>
    <property type="match status" value="1"/>
</dbReference>
<comment type="subcellular location">
    <subcellularLocation>
        <location evidence="1">Membrane</location>
        <topology evidence="1">Multi-pass membrane protein</topology>
    </subcellularLocation>
</comment>
<evidence type="ECO:0000256" key="5">
    <source>
        <dbReference type="SAM" id="Phobius"/>
    </source>
</evidence>
<dbReference type="InterPro" id="IPR007016">
    <property type="entry name" value="O-antigen_ligase-rel_domated"/>
</dbReference>
<feature type="transmembrane region" description="Helical" evidence="5">
    <location>
        <begin position="399"/>
        <end position="417"/>
    </location>
</feature>
<feature type="transmembrane region" description="Helical" evidence="5">
    <location>
        <begin position="185"/>
        <end position="207"/>
    </location>
</feature>
<feature type="domain" description="O-antigen ligase-related" evidence="6">
    <location>
        <begin position="231"/>
        <end position="371"/>
    </location>
</feature>
<evidence type="ECO:0000259" key="6">
    <source>
        <dbReference type="Pfam" id="PF04932"/>
    </source>
</evidence>
<evidence type="ECO:0000256" key="1">
    <source>
        <dbReference type="ARBA" id="ARBA00004141"/>
    </source>
</evidence>
<geneLocation type="plasmid" evidence="7 8">
    <name>p1</name>
</geneLocation>
<feature type="transmembrane region" description="Helical" evidence="5">
    <location>
        <begin position="368"/>
        <end position="392"/>
    </location>
</feature>
<evidence type="ECO:0000313" key="7">
    <source>
        <dbReference type="EMBL" id="QRF54346.1"/>
    </source>
</evidence>
<feature type="transmembrane region" description="Helical" evidence="5">
    <location>
        <begin position="68"/>
        <end position="87"/>
    </location>
</feature>
<keyword evidence="7" id="KW-0436">Ligase</keyword>
<protein>
    <submittedName>
        <fullName evidence="7">O-antigen ligase family protein</fullName>
    </submittedName>
</protein>
<keyword evidence="7" id="KW-0614">Plasmid</keyword>
<keyword evidence="8" id="KW-1185">Reference proteome</keyword>
<evidence type="ECO:0000256" key="2">
    <source>
        <dbReference type="ARBA" id="ARBA00022692"/>
    </source>
</evidence>
<feature type="transmembrane region" description="Helical" evidence="5">
    <location>
        <begin position="34"/>
        <end position="56"/>
    </location>
</feature>
<dbReference type="GO" id="GO:0016874">
    <property type="term" value="F:ligase activity"/>
    <property type="evidence" value="ECO:0007669"/>
    <property type="project" value="UniProtKB-KW"/>
</dbReference>
<feature type="transmembrane region" description="Helical" evidence="5">
    <location>
        <begin position="143"/>
        <end position="165"/>
    </location>
</feature>
<keyword evidence="3 5" id="KW-1133">Transmembrane helix</keyword>
<sequence>MDMMTRPFVNSISMWVAIAILVCTPLALGGNRPLVWPIVLAILSLTLVLNAAVLMAISAKPAVSLASFRLEVLLIITFLCFAVLQIVPLRNLSGLDAYGLPANQTLSVAPAESFLFLLTWLNVFILGYLVLQFTRNETRSIEFLNLLFWVVVIHAALGFVLFHEFEDATIIGPKWAYLGSMTGGFVNRNTFATFLASGAAVGTALVLRDLKSDSGPRTGAKIASSLFKLMGLLLIMAVLFGTGSRMGLFVGVLGVFLTIFIVLPKQIGAGRPVAKLLAMVVIALSVLAVILWGYGGQTIERLGSVERASDVRFELYEQTWSMIMARPWSGFGGGAYELAFPLFHQPEVSVDLLWQKAHNSYLGLWADYGLVFGTMPWLILLIVFVRLAICFLSRSTPDYAAASAIVVAIIAMIHALVDFSLEIQGYALLFTAILATGASRLTLDQRQSQ</sequence>
<dbReference type="InterPro" id="IPR051533">
    <property type="entry name" value="WaaL-like"/>
</dbReference>
<dbReference type="Pfam" id="PF04932">
    <property type="entry name" value="Wzy_C"/>
    <property type="match status" value="1"/>
</dbReference>
<feature type="transmembrane region" description="Helical" evidence="5">
    <location>
        <begin position="246"/>
        <end position="264"/>
    </location>
</feature>
<proteinExistence type="predicted"/>
<feature type="transmembrane region" description="Helical" evidence="5">
    <location>
        <begin position="219"/>
        <end position="240"/>
    </location>
</feature>